<sequence length="71" mass="7770">MKGLAQRFLGESSLELHELLCAPLAAKLEFAHRAADAVEGSIPPNTYPATFSRRPVRLDPERSPAARPRMG</sequence>
<reference evidence="2 3" key="1">
    <citation type="submission" date="2019-01" db="EMBL/GenBank/DDBJ databases">
        <title>Genome sequencing of the rare red list fungi Fomitopsis rosea.</title>
        <authorList>
            <person name="Buettner E."/>
            <person name="Kellner H."/>
        </authorList>
    </citation>
    <scope>NUCLEOTIDE SEQUENCE [LARGE SCALE GENOMIC DNA]</scope>
    <source>
        <strain evidence="2 3">DSM 105464</strain>
    </source>
</reference>
<evidence type="ECO:0000313" key="2">
    <source>
        <dbReference type="EMBL" id="TFY54932.1"/>
    </source>
</evidence>
<dbReference type="AlphaFoldDB" id="A0A4Y9XYR0"/>
<proteinExistence type="predicted"/>
<dbReference type="EMBL" id="SEKV01000644">
    <property type="protein sequence ID" value="TFY54932.1"/>
    <property type="molecule type" value="Genomic_DNA"/>
</dbReference>
<organism evidence="2 3">
    <name type="scientific">Rhodofomes roseus</name>
    <dbReference type="NCBI Taxonomy" id="34475"/>
    <lineage>
        <taxon>Eukaryota</taxon>
        <taxon>Fungi</taxon>
        <taxon>Dikarya</taxon>
        <taxon>Basidiomycota</taxon>
        <taxon>Agaricomycotina</taxon>
        <taxon>Agaricomycetes</taxon>
        <taxon>Polyporales</taxon>
        <taxon>Rhodofomes</taxon>
    </lineage>
</organism>
<gene>
    <name evidence="2" type="ORF">EVJ58_g8567</name>
</gene>
<protein>
    <submittedName>
        <fullName evidence="2">Uncharacterized protein</fullName>
    </submittedName>
</protein>
<comment type="caution">
    <text evidence="2">The sequence shown here is derived from an EMBL/GenBank/DDBJ whole genome shotgun (WGS) entry which is preliminary data.</text>
</comment>
<accession>A0A4Y9XYR0</accession>
<dbReference type="Proteomes" id="UP000298390">
    <property type="component" value="Unassembled WGS sequence"/>
</dbReference>
<evidence type="ECO:0000313" key="3">
    <source>
        <dbReference type="Proteomes" id="UP000298390"/>
    </source>
</evidence>
<evidence type="ECO:0000256" key="1">
    <source>
        <dbReference type="SAM" id="MobiDB-lite"/>
    </source>
</evidence>
<name>A0A4Y9XYR0_9APHY</name>
<feature type="region of interest" description="Disordered" evidence="1">
    <location>
        <begin position="39"/>
        <end position="71"/>
    </location>
</feature>